<organism>
    <name type="scientific">Serpula lacrymans var. lacrymans (strain S7.9)</name>
    <name type="common">Dry rot fungus</name>
    <dbReference type="NCBI Taxonomy" id="578457"/>
    <lineage>
        <taxon>Eukaryota</taxon>
        <taxon>Fungi</taxon>
        <taxon>Dikarya</taxon>
        <taxon>Basidiomycota</taxon>
        <taxon>Agaricomycotina</taxon>
        <taxon>Agaricomycetes</taxon>
        <taxon>Agaricomycetidae</taxon>
        <taxon>Boletales</taxon>
        <taxon>Coniophorineae</taxon>
        <taxon>Serpulaceae</taxon>
        <taxon>Serpula</taxon>
    </lineage>
</organism>
<evidence type="ECO:0000313" key="1">
    <source>
        <dbReference type="EMBL" id="EGO22012.1"/>
    </source>
</evidence>
<proteinExistence type="predicted"/>
<accession>F8P5X5</accession>
<dbReference type="RefSeq" id="XP_007321798.1">
    <property type="nucleotide sequence ID" value="XM_007321736.1"/>
</dbReference>
<reference evidence="1" key="1">
    <citation type="submission" date="2011-04" db="EMBL/GenBank/DDBJ databases">
        <title>Evolution of plant cell wall degrading machinery underlies the functional diversity of forest fungi.</title>
        <authorList>
            <consortium name="US DOE Joint Genome Institute (JGI-PGF)"/>
            <person name="Eastwood D.C."/>
            <person name="Floudas D."/>
            <person name="Binder M."/>
            <person name="Majcherczyk A."/>
            <person name="Schneider P."/>
            <person name="Aerts A."/>
            <person name="Asiegbu F.O."/>
            <person name="Baker S.E."/>
            <person name="Barry K."/>
            <person name="Bendiksby M."/>
            <person name="Blumentritt M."/>
            <person name="Coutinho P.M."/>
            <person name="Cullen D."/>
            <person name="Cullen D."/>
            <person name="Gathman A."/>
            <person name="Goodell B."/>
            <person name="Henrissat B."/>
            <person name="Ihrmark K."/>
            <person name="Kauserud H."/>
            <person name="Kohler A."/>
            <person name="LaButti K."/>
            <person name="Lapidus A."/>
            <person name="Lavin J.L."/>
            <person name="Lee Y.-H."/>
            <person name="Lindquist E."/>
            <person name="Lilly W."/>
            <person name="Lucas S."/>
            <person name="Morin E."/>
            <person name="Murat C."/>
            <person name="Oguiza J.A."/>
            <person name="Park J."/>
            <person name="Pisabarro A.G."/>
            <person name="Riley R."/>
            <person name="Rosling A."/>
            <person name="Salamov A."/>
            <person name="Schmidt O."/>
            <person name="Schmutz J."/>
            <person name="Skrede I."/>
            <person name="Stenlid J."/>
            <person name="Wiebenga A."/>
            <person name="Xie X."/>
            <person name="Kues U."/>
            <person name="Hibbett D.S."/>
            <person name="Hoffmeister D."/>
            <person name="Hogberg N."/>
            <person name="Martin F."/>
            <person name="Grigoriev I.V."/>
            <person name="Watkinson S.C."/>
        </authorList>
    </citation>
    <scope>NUCLEOTIDE SEQUENCE</scope>
    <source>
        <strain evidence="1">S7.9</strain>
    </source>
</reference>
<name>F8P5X5_SERL9</name>
<gene>
    <name evidence="1" type="ORF">SERLADRAFT_475120</name>
</gene>
<dbReference type="Proteomes" id="UP000008064">
    <property type="component" value="Unassembled WGS sequence"/>
</dbReference>
<sequence length="119" mass="13297">MSLAIWPDNVGGRMTGRVPDISFKLSEHRITEFDCGSKDRSEAPSITTNEDRHSLILARRQAHVKIAKRGTTAINTIFVPLSIWPLLLVANGRELTLLHLHRSEMATELVKSVVIITQT</sequence>
<protein>
    <submittedName>
        <fullName evidence="1">Uncharacterized protein</fullName>
    </submittedName>
</protein>
<dbReference type="EMBL" id="GL945438">
    <property type="protein sequence ID" value="EGO22012.1"/>
    <property type="molecule type" value="Genomic_DNA"/>
</dbReference>
<dbReference type="GeneID" id="18820593"/>
<dbReference type="AlphaFoldDB" id="F8P5X5"/>
<dbReference type="KEGG" id="sla:SERLADRAFT_475120"/>
<dbReference type="HOGENOM" id="CLU_2062885_0_0_1"/>